<evidence type="ECO:0000256" key="7">
    <source>
        <dbReference type="ARBA" id="ARBA00023251"/>
    </source>
</evidence>
<dbReference type="Gene3D" id="1.20.1720.10">
    <property type="entry name" value="Multidrug resistance protein D"/>
    <property type="match status" value="1"/>
</dbReference>
<sequence length="529" mass="54624">MRCGNRSVYLSGNRSVSDRWSAHDQRLRGKVSTTFDRGAPASRKTDSGRRGSHAVRWWVLVVLGVAQLMVTLDATVVNIALPEAQHDLGFSDGSRQWVITGYALAFGSLLLLGGRLGDLFGRRTTFVTGLIGFAAASVVGGAAGSFEILVAARVAQGVFAALLAPAALSLLSVTFTDPAERPKAFGIFSALSGAGAAVGLLLGGMLTEWASWRWVMYVNVVFAGVALAGALLLLAKPAVTERPKIDVPGTVVVSAALFGIVYGFAHVESTSWTDPVALGSMIGGVALLAVFARLESRVAHPLLPLRVVLDRTRGGAFLAVFVLGMGMFSIFLFLTYYLEASIGYSPIEAGLSFLPMVAGIVASSTTVPALLLPRVGPKAVVSAGFLVSASGMALLTRLTLDSAYVADIMPGMILLGLGIGAVMTTSFQGATAGVHHEDAGVASALINTSQQVGGSISTALLTTVASTAATDYLSSHRPGALTMAQAGVESYTATLAWGAGIFVVGAVLTLFLMPNSALAPSEGEPVIAH</sequence>
<dbReference type="PROSITE" id="PS50850">
    <property type="entry name" value="MFS"/>
    <property type="match status" value="1"/>
</dbReference>
<evidence type="ECO:0000313" key="11">
    <source>
        <dbReference type="Proteomes" id="UP001365781"/>
    </source>
</evidence>
<comment type="caution">
    <text evidence="10">The sequence shown here is derived from an EMBL/GenBank/DDBJ whole genome shotgun (WGS) entry which is preliminary data.</text>
</comment>
<dbReference type="InterPro" id="IPR020846">
    <property type="entry name" value="MFS_dom"/>
</dbReference>
<evidence type="ECO:0000256" key="2">
    <source>
        <dbReference type="ARBA" id="ARBA00022448"/>
    </source>
</evidence>
<keyword evidence="3" id="KW-1003">Cell membrane</keyword>
<dbReference type="Gene3D" id="1.20.1250.20">
    <property type="entry name" value="MFS general substrate transporter like domains"/>
    <property type="match status" value="1"/>
</dbReference>
<accession>A0ABU8G489</accession>
<feature type="transmembrane region" description="Helical" evidence="8">
    <location>
        <begin position="247"/>
        <end position="265"/>
    </location>
</feature>
<keyword evidence="2" id="KW-0813">Transport</keyword>
<keyword evidence="6 8" id="KW-0472">Membrane</keyword>
<dbReference type="EMBL" id="JBBAYM010000001">
    <property type="protein sequence ID" value="MEI5608000.1"/>
    <property type="molecule type" value="Genomic_DNA"/>
</dbReference>
<keyword evidence="5 8" id="KW-1133">Transmembrane helix</keyword>
<feature type="transmembrane region" description="Helical" evidence="8">
    <location>
        <begin position="491"/>
        <end position="513"/>
    </location>
</feature>
<reference evidence="10 11" key="1">
    <citation type="submission" date="2024-03" db="EMBL/GenBank/DDBJ databases">
        <title>First Report of Pectobacterium brasiliscabiei causing potato scab in china.</title>
        <authorList>
            <person name="Handique U."/>
        </authorList>
    </citation>
    <scope>NUCLEOTIDE SEQUENCE [LARGE SCALE GENOMIC DNA]</scope>
    <source>
        <strain evidence="10 11">ZRIMU1503</strain>
    </source>
</reference>
<feature type="transmembrane region" description="Helical" evidence="8">
    <location>
        <begin position="350"/>
        <end position="372"/>
    </location>
</feature>
<proteinExistence type="predicted"/>
<feature type="transmembrane region" description="Helical" evidence="8">
    <location>
        <begin position="379"/>
        <end position="398"/>
    </location>
</feature>
<protein>
    <submittedName>
        <fullName evidence="10">MFS transporter</fullName>
    </submittedName>
</protein>
<evidence type="ECO:0000256" key="4">
    <source>
        <dbReference type="ARBA" id="ARBA00022692"/>
    </source>
</evidence>
<keyword evidence="4 8" id="KW-0812">Transmembrane</keyword>
<feature type="transmembrane region" description="Helical" evidence="8">
    <location>
        <begin position="277"/>
        <end position="294"/>
    </location>
</feature>
<evidence type="ECO:0000256" key="6">
    <source>
        <dbReference type="ARBA" id="ARBA00023136"/>
    </source>
</evidence>
<evidence type="ECO:0000256" key="8">
    <source>
        <dbReference type="SAM" id="Phobius"/>
    </source>
</evidence>
<gene>
    <name evidence="10" type="ORF">WB403_02415</name>
</gene>
<dbReference type="Pfam" id="PF07690">
    <property type="entry name" value="MFS_1"/>
    <property type="match status" value="1"/>
</dbReference>
<dbReference type="Proteomes" id="UP001365781">
    <property type="component" value="Unassembled WGS sequence"/>
</dbReference>
<evidence type="ECO:0000256" key="3">
    <source>
        <dbReference type="ARBA" id="ARBA00022475"/>
    </source>
</evidence>
<keyword evidence="7" id="KW-0046">Antibiotic resistance</keyword>
<dbReference type="PANTHER" id="PTHR42718">
    <property type="entry name" value="MAJOR FACILITATOR SUPERFAMILY MULTIDRUG TRANSPORTER MFSC"/>
    <property type="match status" value="1"/>
</dbReference>
<feature type="transmembrane region" description="Helical" evidence="8">
    <location>
        <begin position="57"/>
        <end position="77"/>
    </location>
</feature>
<name>A0ABU8G489_9ACTN</name>
<keyword evidence="11" id="KW-1185">Reference proteome</keyword>
<feature type="transmembrane region" description="Helical" evidence="8">
    <location>
        <begin position="404"/>
        <end position="423"/>
    </location>
</feature>
<dbReference type="InterPro" id="IPR011701">
    <property type="entry name" value="MFS"/>
</dbReference>
<dbReference type="RefSeq" id="WP_336535661.1">
    <property type="nucleotide sequence ID" value="NZ_JBBAYL010000002.1"/>
</dbReference>
<evidence type="ECO:0000259" key="9">
    <source>
        <dbReference type="PROSITE" id="PS50850"/>
    </source>
</evidence>
<evidence type="ECO:0000256" key="5">
    <source>
        <dbReference type="ARBA" id="ARBA00022989"/>
    </source>
</evidence>
<feature type="transmembrane region" description="Helical" evidence="8">
    <location>
        <begin position="97"/>
        <end position="114"/>
    </location>
</feature>
<dbReference type="InterPro" id="IPR036259">
    <property type="entry name" value="MFS_trans_sf"/>
</dbReference>
<comment type="subcellular location">
    <subcellularLocation>
        <location evidence="1">Cell membrane</location>
        <topology evidence="1">Multi-pass membrane protein</topology>
    </subcellularLocation>
</comment>
<evidence type="ECO:0000313" key="10">
    <source>
        <dbReference type="EMBL" id="MEI5608000.1"/>
    </source>
</evidence>
<feature type="transmembrane region" description="Helical" evidence="8">
    <location>
        <begin position="154"/>
        <end position="173"/>
    </location>
</feature>
<dbReference type="CDD" id="cd17321">
    <property type="entry name" value="MFS_MMR_MDR_like"/>
    <property type="match status" value="1"/>
</dbReference>
<dbReference type="SUPFAM" id="SSF103473">
    <property type="entry name" value="MFS general substrate transporter"/>
    <property type="match status" value="1"/>
</dbReference>
<feature type="transmembrane region" description="Helical" evidence="8">
    <location>
        <begin position="126"/>
        <end position="148"/>
    </location>
</feature>
<dbReference type="PANTHER" id="PTHR42718:SF46">
    <property type="entry name" value="BLR6921 PROTEIN"/>
    <property type="match status" value="1"/>
</dbReference>
<organism evidence="10 11">
    <name type="scientific">Streptomyces brasiliscabiei</name>
    <dbReference type="NCBI Taxonomy" id="2736302"/>
    <lineage>
        <taxon>Bacteria</taxon>
        <taxon>Bacillati</taxon>
        <taxon>Actinomycetota</taxon>
        <taxon>Actinomycetes</taxon>
        <taxon>Kitasatosporales</taxon>
        <taxon>Streptomycetaceae</taxon>
        <taxon>Streptomyces</taxon>
    </lineage>
</organism>
<feature type="transmembrane region" description="Helical" evidence="8">
    <location>
        <begin position="315"/>
        <end position="338"/>
    </location>
</feature>
<feature type="domain" description="Major facilitator superfamily (MFS) profile" evidence="9">
    <location>
        <begin position="59"/>
        <end position="517"/>
    </location>
</feature>
<evidence type="ECO:0000256" key="1">
    <source>
        <dbReference type="ARBA" id="ARBA00004651"/>
    </source>
</evidence>
<feature type="transmembrane region" description="Helical" evidence="8">
    <location>
        <begin position="214"/>
        <end position="235"/>
    </location>
</feature>
<feature type="transmembrane region" description="Helical" evidence="8">
    <location>
        <begin position="185"/>
        <end position="202"/>
    </location>
</feature>